<dbReference type="EMBL" id="BPLR01014001">
    <property type="protein sequence ID" value="GIY65526.1"/>
    <property type="molecule type" value="Genomic_DNA"/>
</dbReference>
<protein>
    <submittedName>
        <fullName evidence="2">Uncharacterized protein</fullName>
    </submittedName>
</protein>
<dbReference type="Proteomes" id="UP001054945">
    <property type="component" value="Unassembled WGS sequence"/>
</dbReference>
<organism evidence="2 3">
    <name type="scientific">Caerostris extrusa</name>
    <name type="common">Bark spider</name>
    <name type="synonym">Caerostris bankana</name>
    <dbReference type="NCBI Taxonomy" id="172846"/>
    <lineage>
        <taxon>Eukaryota</taxon>
        <taxon>Metazoa</taxon>
        <taxon>Ecdysozoa</taxon>
        <taxon>Arthropoda</taxon>
        <taxon>Chelicerata</taxon>
        <taxon>Arachnida</taxon>
        <taxon>Araneae</taxon>
        <taxon>Araneomorphae</taxon>
        <taxon>Entelegynae</taxon>
        <taxon>Araneoidea</taxon>
        <taxon>Araneidae</taxon>
        <taxon>Caerostris</taxon>
    </lineage>
</organism>
<evidence type="ECO:0000256" key="1">
    <source>
        <dbReference type="SAM" id="MobiDB-lite"/>
    </source>
</evidence>
<accession>A0AAV4V5F8</accession>
<gene>
    <name evidence="2" type="ORF">CEXT_300331</name>
</gene>
<dbReference type="AlphaFoldDB" id="A0AAV4V5F8"/>
<keyword evidence="3" id="KW-1185">Reference proteome</keyword>
<proteinExistence type="predicted"/>
<sequence length="149" mass="16334">MKTNTRVTTQPKLITSPNEESPHISVTQLPKITTIVTATVIFAAVGNDSQSMSRRIRTDSPRGAGDSANQTSPCASGPKQLRFHSAKVEINNVFQKHSSGWEMQNDICIFMADGLPQGSFESSDFCTEVWTVFKFLGEEVIILDGLTNL</sequence>
<evidence type="ECO:0000313" key="2">
    <source>
        <dbReference type="EMBL" id="GIY65526.1"/>
    </source>
</evidence>
<reference evidence="2 3" key="1">
    <citation type="submission" date="2021-06" db="EMBL/GenBank/DDBJ databases">
        <title>Caerostris extrusa draft genome.</title>
        <authorList>
            <person name="Kono N."/>
            <person name="Arakawa K."/>
        </authorList>
    </citation>
    <scope>NUCLEOTIDE SEQUENCE [LARGE SCALE GENOMIC DNA]</scope>
</reference>
<comment type="caution">
    <text evidence="2">The sequence shown here is derived from an EMBL/GenBank/DDBJ whole genome shotgun (WGS) entry which is preliminary data.</text>
</comment>
<name>A0AAV4V5F8_CAEEX</name>
<feature type="region of interest" description="Disordered" evidence="1">
    <location>
        <begin position="1"/>
        <end position="22"/>
    </location>
</feature>
<evidence type="ECO:0000313" key="3">
    <source>
        <dbReference type="Proteomes" id="UP001054945"/>
    </source>
</evidence>
<feature type="region of interest" description="Disordered" evidence="1">
    <location>
        <begin position="51"/>
        <end position="78"/>
    </location>
</feature>